<evidence type="ECO:0000256" key="1">
    <source>
        <dbReference type="ARBA" id="ARBA00010529"/>
    </source>
</evidence>
<dbReference type="EMBL" id="JGCY01000317">
    <property type="protein sequence ID" value="EXY74151.1"/>
    <property type="molecule type" value="Genomic_DNA"/>
</dbReference>
<dbReference type="InterPro" id="IPR036779">
    <property type="entry name" value="LysM_dom_sf"/>
</dbReference>
<feature type="compositionally biased region" description="Basic and acidic residues" evidence="4">
    <location>
        <begin position="381"/>
        <end position="407"/>
    </location>
</feature>
<proteinExistence type="inferred from homology"/>
<dbReference type="CDD" id="cd00118">
    <property type="entry name" value="LysM"/>
    <property type="match status" value="1"/>
</dbReference>
<keyword evidence="2 7" id="KW-0238">DNA-binding</keyword>
<dbReference type="SMART" id="SM00257">
    <property type="entry name" value="LysM"/>
    <property type="match status" value="1"/>
</dbReference>
<dbReference type="Gene3D" id="4.10.520.10">
    <property type="entry name" value="IHF-like DNA-binding proteins"/>
    <property type="match status" value="1"/>
</dbReference>
<keyword evidence="5" id="KW-0472">Membrane</keyword>
<gene>
    <name evidence="7" type="ORF">M124_2068</name>
</gene>
<dbReference type="InterPro" id="IPR000119">
    <property type="entry name" value="Hist_DNA-bd"/>
</dbReference>
<protein>
    <submittedName>
        <fullName evidence="7">Bacterial DNA-binding family protein</fullName>
    </submittedName>
</protein>
<sequence>MNEKLTIQDLVELLVNRHEVSQEDADVFVREFFLLIEQALDADQYVKIKGLGTFKLIGVNSRESVNVNTGERIKIEGHTKISFTPDPSLRDIINRPFSHFETVVLNENTVLEDTPIEELEEESGNISETTEPPLITETVEREEAKAEEKAVETEANGEVEPETSKGQDVVSSDVEVAEDVSEVMKESERTEVVDDIDILETVEDVSIHKGSEAVVEGSSIAEVREEGGLDKVVENSEEPFQFTGDTGQETTDNLKKVIEDEGSPKLTAEEIIAREIQKAEVSTIPVKKEKRPKKEVKPENQKSPVPYLIVIIVVVMSLCGAALVFIYYPDLFSKKESEQSITTETVEKKEPIREIPLDTVAKADTIVKVVAKTPNQQEIKQMSERVNVSEKVDKTSESESVSREKSTKTVSIPVKPDSVNYTITGTKATYTIKEGETLTRVSLRFYGTKDLWPYIVKHNRGVIKNPNNVPYGTVLKIPELVKK</sequence>
<feature type="compositionally biased region" description="Basic and acidic residues" evidence="4">
    <location>
        <begin position="141"/>
        <end position="152"/>
    </location>
</feature>
<evidence type="ECO:0000313" key="7">
    <source>
        <dbReference type="EMBL" id="EXY74151.1"/>
    </source>
</evidence>
<dbReference type="InterPro" id="IPR018392">
    <property type="entry name" value="LysM"/>
</dbReference>
<name>A0A015TU40_BACFG</name>
<evidence type="ECO:0000256" key="5">
    <source>
        <dbReference type="SAM" id="Phobius"/>
    </source>
</evidence>
<dbReference type="Pfam" id="PF00216">
    <property type="entry name" value="Bac_DNA_binding"/>
    <property type="match status" value="1"/>
</dbReference>
<dbReference type="SMART" id="SM00411">
    <property type="entry name" value="BHL"/>
    <property type="match status" value="1"/>
</dbReference>
<feature type="region of interest" description="Disordered" evidence="4">
    <location>
        <begin position="141"/>
        <end position="174"/>
    </location>
</feature>
<evidence type="ECO:0000256" key="3">
    <source>
        <dbReference type="RuleBase" id="RU003939"/>
    </source>
</evidence>
<accession>A0A015TU40</accession>
<dbReference type="InterPro" id="IPR010992">
    <property type="entry name" value="IHF-like_DNA-bd_dom_sf"/>
</dbReference>
<comment type="caution">
    <text evidence="7">The sequence shown here is derived from an EMBL/GenBank/DDBJ whole genome shotgun (WGS) entry which is preliminary data.</text>
</comment>
<evidence type="ECO:0000259" key="6">
    <source>
        <dbReference type="PROSITE" id="PS51782"/>
    </source>
</evidence>
<dbReference type="SUPFAM" id="SSF47729">
    <property type="entry name" value="IHF-like DNA-binding proteins"/>
    <property type="match status" value="1"/>
</dbReference>
<dbReference type="GO" id="GO:0005829">
    <property type="term" value="C:cytosol"/>
    <property type="evidence" value="ECO:0007669"/>
    <property type="project" value="TreeGrafter"/>
</dbReference>
<dbReference type="PANTHER" id="PTHR33175:SF2">
    <property type="entry name" value="INTEGRATION HOST FACTOR SUBUNIT ALPHA"/>
    <property type="match status" value="1"/>
</dbReference>
<dbReference type="Proteomes" id="UP000020529">
    <property type="component" value="Unassembled WGS sequence"/>
</dbReference>
<dbReference type="PANTHER" id="PTHR33175">
    <property type="entry name" value="DNA-BINDING PROTEIN HU"/>
    <property type="match status" value="1"/>
</dbReference>
<feature type="domain" description="LysM" evidence="6">
    <location>
        <begin position="428"/>
        <end position="477"/>
    </location>
</feature>
<dbReference type="AlphaFoldDB" id="A0A015TU40"/>
<dbReference type="PATRIC" id="fig|1339315.3.peg.2795"/>
<dbReference type="Gene3D" id="3.10.350.10">
    <property type="entry name" value="LysM domain"/>
    <property type="match status" value="1"/>
</dbReference>
<keyword evidence="5" id="KW-1133">Transmembrane helix</keyword>
<comment type="similarity">
    <text evidence="1 3">Belongs to the bacterial histone-like protein family.</text>
</comment>
<dbReference type="RefSeq" id="WP_022348300.1">
    <property type="nucleotide sequence ID" value="NZ_JGCY01000317.1"/>
</dbReference>
<dbReference type="GO" id="GO:0003677">
    <property type="term" value="F:DNA binding"/>
    <property type="evidence" value="ECO:0007669"/>
    <property type="project" value="UniProtKB-KW"/>
</dbReference>
<feature type="region of interest" description="Disordered" evidence="4">
    <location>
        <begin position="381"/>
        <end position="409"/>
    </location>
</feature>
<evidence type="ECO:0000256" key="2">
    <source>
        <dbReference type="ARBA" id="ARBA00023125"/>
    </source>
</evidence>
<feature type="transmembrane region" description="Helical" evidence="5">
    <location>
        <begin position="307"/>
        <end position="328"/>
    </location>
</feature>
<evidence type="ECO:0000256" key="4">
    <source>
        <dbReference type="SAM" id="MobiDB-lite"/>
    </source>
</evidence>
<dbReference type="GO" id="GO:0030527">
    <property type="term" value="F:structural constituent of chromatin"/>
    <property type="evidence" value="ECO:0007669"/>
    <property type="project" value="InterPro"/>
</dbReference>
<reference evidence="7 8" key="1">
    <citation type="submission" date="2014-02" db="EMBL/GenBank/DDBJ databases">
        <authorList>
            <person name="Sears C."/>
            <person name="Carroll K."/>
            <person name="Sack B.R."/>
            <person name="Qadri F."/>
            <person name="Myers L.L."/>
            <person name="Chung G.-T."/>
            <person name="Escheverria P."/>
            <person name="Fraser C.M."/>
            <person name="Sadzewicz L."/>
            <person name="Shefchek K.A."/>
            <person name="Tallon L."/>
            <person name="Das S.P."/>
            <person name="Daugherty S."/>
            <person name="Mongodin E.F."/>
        </authorList>
    </citation>
    <scope>NUCLEOTIDE SEQUENCE [LARGE SCALE GENOMIC DNA]</scope>
    <source>
        <strain evidence="8">3988T(B)14</strain>
    </source>
</reference>
<keyword evidence="5" id="KW-0812">Transmembrane</keyword>
<organism evidence="7 8">
    <name type="scientific">Bacteroides fragilis str. 3988T(B)14</name>
    <dbReference type="NCBI Taxonomy" id="1339315"/>
    <lineage>
        <taxon>Bacteria</taxon>
        <taxon>Pseudomonadati</taxon>
        <taxon>Bacteroidota</taxon>
        <taxon>Bacteroidia</taxon>
        <taxon>Bacteroidales</taxon>
        <taxon>Bacteroidaceae</taxon>
        <taxon>Bacteroides</taxon>
    </lineage>
</organism>
<evidence type="ECO:0000313" key="8">
    <source>
        <dbReference type="Proteomes" id="UP000020529"/>
    </source>
</evidence>
<dbReference type="PROSITE" id="PS51782">
    <property type="entry name" value="LYSM"/>
    <property type="match status" value="1"/>
</dbReference>